<keyword evidence="7 8" id="KW-1015">Disulfide bond</keyword>
<keyword evidence="8" id="KW-0472">Membrane</keyword>
<keyword evidence="11" id="KW-1185">Reference proteome</keyword>
<comment type="similarity">
    <text evidence="8">Belongs to the small Tim family.</text>
</comment>
<dbReference type="Proteomes" id="UP001255856">
    <property type="component" value="Unassembled WGS sequence"/>
</dbReference>
<evidence type="ECO:0000313" key="11">
    <source>
        <dbReference type="Proteomes" id="UP001255856"/>
    </source>
</evidence>
<keyword evidence="3" id="KW-0862">Zinc</keyword>
<gene>
    <name evidence="10" type="primary">TIM9</name>
    <name evidence="10" type="ORF">QBZ16_000678</name>
</gene>
<organism evidence="10 11">
    <name type="scientific">Prototheca wickerhamii</name>
    <dbReference type="NCBI Taxonomy" id="3111"/>
    <lineage>
        <taxon>Eukaryota</taxon>
        <taxon>Viridiplantae</taxon>
        <taxon>Chlorophyta</taxon>
        <taxon>core chlorophytes</taxon>
        <taxon>Trebouxiophyceae</taxon>
        <taxon>Chlorellales</taxon>
        <taxon>Chlorellaceae</taxon>
        <taxon>Prototheca</taxon>
    </lineage>
</organism>
<dbReference type="GO" id="GO:0005743">
    <property type="term" value="C:mitochondrial inner membrane"/>
    <property type="evidence" value="ECO:0007669"/>
    <property type="project" value="UniProtKB-SubCell"/>
</dbReference>
<evidence type="ECO:0000256" key="4">
    <source>
        <dbReference type="ARBA" id="ARBA00022927"/>
    </source>
</evidence>
<dbReference type="GO" id="GO:0046872">
    <property type="term" value="F:metal ion binding"/>
    <property type="evidence" value="ECO:0007669"/>
    <property type="project" value="UniProtKB-KW"/>
</dbReference>
<sequence>MAAAAQLPEQQRQALEAAIETMQVKDSLKMYNNLVDRCFRDCVDSFRRKDLDSGEEKCVQKCCEKFLRHSQRVGARFAELSQATEAQMANLMQQQGK</sequence>
<proteinExistence type="inferred from homology"/>
<dbReference type="SUPFAM" id="SSF144122">
    <property type="entry name" value="Tim10-like"/>
    <property type="match status" value="1"/>
</dbReference>
<evidence type="ECO:0000256" key="2">
    <source>
        <dbReference type="ARBA" id="ARBA00022723"/>
    </source>
</evidence>
<evidence type="ECO:0000256" key="6">
    <source>
        <dbReference type="ARBA" id="ARBA00023128"/>
    </source>
</evidence>
<reference evidence="10" key="1">
    <citation type="submission" date="2021-01" db="EMBL/GenBank/DDBJ databases">
        <authorList>
            <person name="Eckstrom K.M.E."/>
        </authorList>
    </citation>
    <scope>NUCLEOTIDE SEQUENCE</scope>
    <source>
        <strain evidence="10">UVCC 0001</strain>
    </source>
</reference>
<dbReference type="PANTHER" id="PTHR13172">
    <property type="entry name" value="MITOCHONDRIAL IMPORT INNER MEMBRANE TRANSLOCASE SUBUNIT TIM9B"/>
    <property type="match status" value="1"/>
</dbReference>
<dbReference type="AlphaFoldDB" id="A0AAD9ILL4"/>
<comment type="subunit">
    <text evidence="8">Heterohexamer.</text>
</comment>
<evidence type="ECO:0000256" key="1">
    <source>
        <dbReference type="ARBA" id="ARBA00022448"/>
    </source>
</evidence>
<evidence type="ECO:0000259" key="9">
    <source>
        <dbReference type="Pfam" id="PF02953"/>
    </source>
</evidence>
<evidence type="ECO:0000313" key="10">
    <source>
        <dbReference type="EMBL" id="KAK2080824.1"/>
    </source>
</evidence>
<comment type="function">
    <text evidence="8">Mitochondrial intermembrane chaperone that participates in the import and insertion of some multi-pass transmembrane proteins into the mitochondrial inner membrane. Also required for the transfer of beta-barrel precursors from the TOM complex to the sorting and assembly machinery (SAM complex) of the outer membrane. Acts as a chaperone-like protein that protects the hydrophobic precursors from aggregation and guide them through the mitochondrial intermembrane space.</text>
</comment>
<protein>
    <recommendedName>
        <fullName evidence="8">Mitochondrial import inner membrane translocase subunit</fullName>
    </recommendedName>
</protein>
<keyword evidence="6 8" id="KW-0496">Mitochondrion</keyword>
<dbReference type="InterPro" id="IPR050673">
    <property type="entry name" value="Mito_inner_translocase_sub"/>
</dbReference>
<feature type="domain" description="Tim10-like" evidence="9">
    <location>
        <begin position="19"/>
        <end position="79"/>
    </location>
</feature>
<comment type="caution">
    <text evidence="10">The sequence shown here is derived from an EMBL/GenBank/DDBJ whole genome shotgun (WGS) entry which is preliminary data.</text>
</comment>
<dbReference type="InterPro" id="IPR004217">
    <property type="entry name" value="Tim10-like"/>
</dbReference>
<dbReference type="EMBL" id="JASFZW010000001">
    <property type="protein sequence ID" value="KAK2080824.1"/>
    <property type="molecule type" value="Genomic_DNA"/>
</dbReference>
<keyword evidence="1 8" id="KW-0813">Transport</keyword>
<keyword evidence="4 8" id="KW-0653">Protein transport</keyword>
<dbReference type="Pfam" id="PF02953">
    <property type="entry name" value="zf-Tim10_DDP"/>
    <property type="match status" value="1"/>
</dbReference>
<evidence type="ECO:0000256" key="7">
    <source>
        <dbReference type="ARBA" id="ARBA00023157"/>
    </source>
</evidence>
<evidence type="ECO:0000256" key="3">
    <source>
        <dbReference type="ARBA" id="ARBA00022833"/>
    </source>
</evidence>
<dbReference type="Gene3D" id="1.10.287.810">
    <property type="entry name" value="Mitochondrial import inner membrane translocase subunit tim13 like domains"/>
    <property type="match status" value="1"/>
</dbReference>
<comment type="domain">
    <text evidence="8">The twin CX3C motif contains 4 conserved Cys residues that form 2 disulfide bonds in the mitochondrial intermembrane space.</text>
</comment>
<keyword evidence="8" id="KW-0143">Chaperone</keyword>
<keyword evidence="2" id="KW-0479">Metal-binding</keyword>
<keyword evidence="5 8" id="KW-0811">Translocation</keyword>
<name>A0AAD9ILL4_PROWI</name>
<keyword evidence="8" id="KW-0999">Mitochondrion inner membrane</keyword>
<dbReference type="GO" id="GO:0015031">
    <property type="term" value="P:protein transport"/>
    <property type="evidence" value="ECO:0007669"/>
    <property type="project" value="UniProtKB-KW"/>
</dbReference>
<accession>A0AAD9ILL4</accession>
<evidence type="ECO:0000256" key="5">
    <source>
        <dbReference type="ARBA" id="ARBA00023010"/>
    </source>
</evidence>
<comment type="subcellular location">
    <subcellularLocation>
        <location evidence="8">Mitochondrion inner membrane</location>
        <topology evidence="8">Peripheral membrane protein</topology>
        <orientation evidence="8">Intermembrane side</orientation>
    </subcellularLocation>
</comment>
<dbReference type="InterPro" id="IPR035427">
    <property type="entry name" value="Tim10-like_dom_sf"/>
</dbReference>
<evidence type="ECO:0000256" key="8">
    <source>
        <dbReference type="RuleBase" id="RU367043"/>
    </source>
</evidence>